<evidence type="ECO:0000256" key="16">
    <source>
        <dbReference type="SAM" id="MobiDB-lite"/>
    </source>
</evidence>
<proteinExistence type="inferred from homology"/>
<evidence type="ECO:0000313" key="18">
    <source>
        <dbReference type="EnsemblMetazoa" id="GBRI031916-PA"/>
    </source>
</evidence>
<reference evidence="19" key="1">
    <citation type="submission" date="2014-03" db="EMBL/GenBank/DDBJ databases">
        <authorList>
            <person name="Aksoy S."/>
            <person name="Warren W."/>
            <person name="Wilson R.K."/>
        </authorList>
    </citation>
    <scope>NUCLEOTIDE SEQUENCE [LARGE SCALE GENOMIC DNA]</scope>
    <source>
        <strain evidence="19">IAEA</strain>
    </source>
</reference>
<evidence type="ECO:0000256" key="14">
    <source>
        <dbReference type="ARBA" id="ARBA00076746"/>
    </source>
</evidence>
<feature type="compositionally biased region" description="Polar residues" evidence="16">
    <location>
        <begin position="79"/>
        <end position="92"/>
    </location>
</feature>
<feature type="compositionally biased region" description="Basic residues" evidence="16">
    <location>
        <begin position="17"/>
        <end position="27"/>
    </location>
</feature>
<dbReference type="Proteomes" id="UP000091820">
    <property type="component" value="Unassembled WGS sequence"/>
</dbReference>
<evidence type="ECO:0000256" key="9">
    <source>
        <dbReference type="ARBA" id="ARBA00051225"/>
    </source>
</evidence>
<feature type="domain" description="N-acetyltransferase" evidence="17">
    <location>
        <begin position="229"/>
        <end position="377"/>
    </location>
</feature>
<dbReference type="GO" id="GO:0120518">
    <property type="term" value="F:protein N-terminal-methionine acetyltransferase activity"/>
    <property type="evidence" value="ECO:0007669"/>
    <property type="project" value="UniProtKB-EC"/>
</dbReference>
<keyword evidence="19" id="KW-1185">Reference proteome</keyword>
<dbReference type="AlphaFoldDB" id="A0A1A9WTZ5"/>
<evidence type="ECO:0000256" key="3">
    <source>
        <dbReference type="ARBA" id="ARBA00022490"/>
    </source>
</evidence>
<evidence type="ECO:0000256" key="10">
    <source>
        <dbReference type="ARBA" id="ARBA00052207"/>
    </source>
</evidence>
<evidence type="ECO:0000256" key="11">
    <source>
        <dbReference type="ARBA" id="ARBA00052362"/>
    </source>
</evidence>
<dbReference type="Pfam" id="PF00583">
    <property type="entry name" value="Acetyltransf_1"/>
    <property type="match status" value="1"/>
</dbReference>
<evidence type="ECO:0000256" key="12">
    <source>
        <dbReference type="ARBA" id="ARBA00052477"/>
    </source>
</evidence>
<evidence type="ECO:0000256" key="8">
    <source>
        <dbReference type="ARBA" id="ARBA00050754"/>
    </source>
</evidence>
<comment type="similarity">
    <text evidence="7">Belongs to the acetyltransferase family. MAK3 subfamily.</text>
</comment>
<dbReference type="CDD" id="cd04301">
    <property type="entry name" value="NAT_SF"/>
    <property type="match status" value="1"/>
</dbReference>
<keyword evidence="6" id="KW-0012">Acyltransferase</keyword>
<comment type="catalytic activity">
    <reaction evidence="10">
        <text>N-terminal L-methionyl-L-tyrosyl-[protein] + acetyl-CoA = N-terminal N(alpha)-acetyl-L-methionyl-L-tyrosyl-[protein] + CoA + H(+)</text>
        <dbReference type="Rhea" id="RHEA:50532"/>
        <dbReference type="Rhea" id="RHEA-COMP:12717"/>
        <dbReference type="Rhea" id="RHEA-COMP:12718"/>
        <dbReference type="ChEBI" id="CHEBI:15378"/>
        <dbReference type="ChEBI" id="CHEBI:57287"/>
        <dbReference type="ChEBI" id="CHEBI:57288"/>
        <dbReference type="ChEBI" id="CHEBI:133384"/>
        <dbReference type="ChEBI" id="CHEBI:133385"/>
        <dbReference type="EC" id="2.3.1.256"/>
    </reaction>
</comment>
<comment type="catalytic activity">
    <reaction evidence="11">
        <text>N-terminal L-methionyl-L-phenylalanyl-[protein] + acetyl-CoA = N-terminal N(alpha)-acetyl-L-methionyl-L-phenylalanyl-[protein] + CoA + H(+)</text>
        <dbReference type="Rhea" id="RHEA:50528"/>
        <dbReference type="Rhea" id="RHEA-COMP:12715"/>
        <dbReference type="Rhea" id="RHEA-COMP:12716"/>
        <dbReference type="ChEBI" id="CHEBI:15378"/>
        <dbReference type="ChEBI" id="CHEBI:57287"/>
        <dbReference type="ChEBI" id="CHEBI:57288"/>
        <dbReference type="ChEBI" id="CHEBI:133382"/>
        <dbReference type="ChEBI" id="CHEBI:133383"/>
        <dbReference type="EC" id="2.3.1.256"/>
    </reaction>
</comment>
<protein>
    <recommendedName>
        <fullName evidence="13">N-terminal methionine N(alpha)-acetyltransferase NatC</fullName>
        <ecNumber evidence="13">2.3.1.256</ecNumber>
    </recommendedName>
    <alternativeName>
        <fullName evidence="14">N-acetyltransferase MAK3 homolog</fullName>
    </alternativeName>
    <alternativeName>
        <fullName evidence="15">NatC catalytic subunit</fullName>
    </alternativeName>
</protein>
<dbReference type="FunFam" id="3.40.630.30:FF:000010">
    <property type="entry name" value="Putative N-alpha-acetyltransferase 30"/>
    <property type="match status" value="1"/>
</dbReference>
<sequence length="377" mass="42617">MDPTDGCAMDHRQQISAKKKSKNKKKNFKSETVANDTTSKNFDGLVGEVAKVNVSGLNDQLKQQLKIDTQVNGLPVPTIETTPASQTLSSSSKTREPTEAGCKNTKEHHRHGSEYNSPEKAIETVAIVKEIKRKRNNKKTLAVSNTSEGENGYCLNKVAPVENNADAVKQQLPNALARETMKNKRSQKECLNTTTASCEIPLTSEEEKSCSASIHSQSITELDLSNVYISYKEYESELQMHDIMRLIEAELSEPYSIYTYRYFIYNWPKLCFLATHGNEHVGAIVCKLDMHMNIKRGYIAMLAVRKGYRNLKIGTTLVQKAIEAMLADNVDEVALETEISNVPALRLYENLGFVRDERFFRYYQSGVDALRLKLWFR</sequence>
<evidence type="ECO:0000256" key="6">
    <source>
        <dbReference type="ARBA" id="ARBA00023315"/>
    </source>
</evidence>
<comment type="catalytic activity">
    <reaction evidence="9">
        <text>N-terminal L-methionyl-L-leucyl-[protein] + acetyl-CoA = N-terminal N(alpha)-acetyl-L-methionyl-L-leucyl-[protein] + CoA + H(+)</text>
        <dbReference type="Rhea" id="RHEA:50520"/>
        <dbReference type="Rhea" id="RHEA-COMP:12711"/>
        <dbReference type="Rhea" id="RHEA-COMP:12712"/>
        <dbReference type="ChEBI" id="CHEBI:15378"/>
        <dbReference type="ChEBI" id="CHEBI:57287"/>
        <dbReference type="ChEBI" id="CHEBI:57288"/>
        <dbReference type="ChEBI" id="CHEBI:133377"/>
        <dbReference type="ChEBI" id="CHEBI:133378"/>
        <dbReference type="EC" id="2.3.1.256"/>
    </reaction>
</comment>
<accession>A0A1A9WTZ5</accession>
<comment type="catalytic activity">
    <reaction evidence="8">
        <text>N-terminal L-methionyl-L-isoleucyl-[protein] + acetyl-CoA = N-terminal N(alpha)-acetyl-L-methionyl-L-isoleucyl-[protein] + CoA + H(+)</text>
        <dbReference type="Rhea" id="RHEA:50524"/>
        <dbReference type="Rhea" id="RHEA-COMP:12713"/>
        <dbReference type="Rhea" id="RHEA-COMP:12714"/>
        <dbReference type="ChEBI" id="CHEBI:15378"/>
        <dbReference type="ChEBI" id="CHEBI:57287"/>
        <dbReference type="ChEBI" id="CHEBI:57288"/>
        <dbReference type="ChEBI" id="CHEBI:133379"/>
        <dbReference type="ChEBI" id="CHEBI:133380"/>
        <dbReference type="EC" id="2.3.1.256"/>
    </reaction>
</comment>
<dbReference type="EnsemblMetazoa" id="GBRI031916-RA">
    <property type="protein sequence ID" value="GBRI031916-PA"/>
    <property type="gene ID" value="GBRI031916"/>
</dbReference>
<reference evidence="18" key="2">
    <citation type="submission" date="2020-05" db="UniProtKB">
        <authorList>
            <consortium name="EnsemblMetazoa"/>
        </authorList>
    </citation>
    <scope>IDENTIFICATION</scope>
    <source>
        <strain evidence="18">IAEA</strain>
    </source>
</reference>
<evidence type="ECO:0000256" key="15">
    <source>
        <dbReference type="ARBA" id="ARBA00078622"/>
    </source>
</evidence>
<feature type="compositionally biased region" description="Polar residues" evidence="16">
    <location>
        <begin position="32"/>
        <end position="41"/>
    </location>
</feature>
<dbReference type="SUPFAM" id="SSF55729">
    <property type="entry name" value="Acyl-CoA N-acyltransferases (Nat)"/>
    <property type="match status" value="1"/>
</dbReference>
<dbReference type="VEuPathDB" id="VectorBase:GBRI031916"/>
<feature type="region of interest" description="Disordered" evidence="16">
    <location>
        <begin position="1"/>
        <end position="43"/>
    </location>
</feature>
<dbReference type="InterPro" id="IPR000182">
    <property type="entry name" value="GNAT_dom"/>
</dbReference>
<comment type="subcellular location">
    <subcellularLocation>
        <location evidence="2">Cytoplasm</location>
    </subcellularLocation>
    <subcellularLocation>
        <location evidence="1">Nucleus</location>
    </subcellularLocation>
</comment>
<name>A0A1A9WTZ5_9MUSC</name>
<keyword evidence="3" id="KW-0963">Cytoplasm</keyword>
<dbReference type="GO" id="GO:0005634">
    <property type="term" value="C:nucleus"/>
    <property type="evidence" value="ECO:0007669"/>
    <property type="project" value="UniProtKB-SubCell"/>
</dbReference>
<evidence type="ECO:0000256" key="7">
    <source>
        <dbReference type="ARBA" id="ARBA00024025"/>
    </source>
</evidence>
<dbReference type="PANTHER" id="PTHR45896:SF1">
    <property type="entry name" value="N-ALPHA-ACETYLTRANSFERASE 30"/>
    <property type="match status" value="1"/>
</dbReference>
<evidence type="ECO:0000256" key="2">
    <source>
        <dbReference type="ARBA" id="ARBA00004496"/>
    </source>
</evidence>
<dbReference type="STRING" id="37001.A0A1A9WTZ5"/>
<dbReference type="Gene3D" id="3.40.630.30">
    <property type="match status" value="1"/>
</dbReference>
<keyword evidence="5" id="KW-0539">Nucleus</keyword>
<evidence type="ECO:0000256" key="5">
    <source>
        <dbReference type="ARBA" id="ARBA00023242"/>
    </source>
</evidence>
<evidence type="ECO:0000256" key="4">
    <source>
        <dbReference type="ARBA" id="ARBA00022679"/>
    </source>
</evidence>
<dbReference type="PROSITE" id="PS51186">
    <property type="entry name" value="GNAT"/>
    <property type="match status" value="1"/>
</dbReference>
<comment type="catalytic activity">
    <reaction evidence="12">
        <text>N-terminal L-methionyl-L-tryptophyl-[protein] + acetyl-CoA = N-terminal N(alpha)-acetyl-L-methionyl-L-tryptophyl-[protein] + CoA + H(+)</text>
        <dbReference type="Rhea" id="RHEA:50560"/>
        <dbReference type="Rhea" id="RHEA-COMP:12724"/>
        <dbReference type="Rhea" id="RHEA-COMP:12725"/>
        <dbReference type="ChEBI" id="CHEBI:15378"/>
        <dbReference type="ChEBI" id="CHEBI:57287"/>
        <dbReference type="ChEBI" id="CHEBI:57288"/>
        <dbReference type="ChEBI" id="CHEBI:133386"/>
        <dbReference type="ChEBI" id="CHEBI:133387"/>
        <dbReference type="EC" id="2.3.1.256"/>
    </reaction>
</comment>
<keyword evidence="4" id="KW-0808">Transferase</keyword>
<evidence type="ECO:0000313" key="19">
    <source>
        <dbReference type="Proteomes" id="UP000091820"/>
    </source>
</evidence>
<evidence type="ECO:0000256" key="1">
    <source>
        <dbReference type="ARBA" id="ARBA00004123"/>
    </source>
</evidence>
<dbReference type="GO" id="GO:0031417">
    <property type="term" value="C:NatC complex"/>
    <property type="evidence" value="ECO:0007669"/>
    <property type="project" value="UniProtKB-ARBA"/>
</dbReference>
<dbReference type="EC" id="2.3.1.256" evidence="13"/>
<evidence type="ECO:0000256" key="13">
    <source>
        <dbReference type="ARBA" id="ARBA00066994"/>
    </source>
</evidence>
<dbReference type="PANTHER" id="PTHR45896">
    <property type="entry name" value="N-ALPHA-ACETYLTRANSFERASE 30"/>
    <property type="match status" value="1"/>
</dbReference>
<evidence type="ECO:0000259" key="17">
    <source>
        <dbReference type="PROSITE" id="PS51186"/>
    </source>
</evidence>
<dbReference type="InterPro" id="IPR016181">
    <property type="entry name" value="Acyl_CoA_acyltransferase"/>
</dbReference>
<feature type="region of interest" description="Disordered" evidence="16">
    <location>
        <begin position="76"/>
        <end position="116"/>
    </location>
</feature>
<organism evidence="18 19">
    <name type="scientific">Glossina brevipalpis</name>
    <dbReference type="NCBI Taxonomy" id="37001"/>
    <lineage>
        <taxon>Eukaryota</taxon>
        <taxon>Metazoa</taxon>
        <taxon>Ecdysozoa</taxon>
        <taxon>Arthropoda</taxon>
        <taxon>Hexapoda</taxon>
        <taxon>Insecta</taxon>
        <taxon>Pterygota</taxon>
        <taxon>Neoptera</taxon>
        <taxon>Endopterygota</taxon>
        <taxon>Diptera</taxon>
        <taxon>Brachycera</taxon>
        <taxon>Muscomorpha</taxon>
        <taxon>Hippoboscoidea</taxon>
        <taxon>Glossinidae</taxon>
        <taxon>Glossina</taxon>
    </lineage>
</organism>
<dbReference type="InterPro" id="IPR044542">
    <property type="entry name" value="NAA30-like"/>
</dbReference>